<evidence type="ECO:0000256" key="3">
    <source>
        <dbReference type="ARBA" id="ARBA00022737"/>
    </source>
</evidence>
<dbReference type="SMART" id="SM00320">
    <property type="entry name" value="WD40"/>
    <property type="match status" value="4"/>
</dbReference>
<dbReference type="Proteomes" id="UP001152562">
    <property type="component" value="Unassembled WGS sequence"/>
</dbReference>
<sequence length="587" mass="66462">MECFTTPCDKNSSRKKQADPDKWKRNEAKKMRYSAKTLPKRLLCQHKKGFGCMALTFSDLKRFFDNFYADPDKHKQDAYILKHCTPCKQIAENLYPKAANEIASALYHRLKNSDLSSIETVRLVADGCAGQNKNTIMLGMLSKWLTEAPQNVKKVELVFPVVGHSYIPPDRVFAQIEKQDKNMTMGFKEFDKDSDDSDSDSMNYNSDELSTEEEIEDDVFANDEAKNDGEDSNSTDDEDEVVRAIKAEKSKPRDHPPTINTSDFIVDICFHPCRNLIALANIVGDILLYEYNNDETKLVNSLELHMEACRDVEFDNEGSVMYSTAKDKVIMATDVETGKLKQCYEKAHDDSVYKLFSLDINRFVTGDDAGIVKLWDLRKKDPIFTLKIGEDYISDIITNEAQKYLVCAGGDGTLTSIDLKASKIYTASEQYEAELTCLGLFRSETKLLVGTSVGKFYLFNWKQFGYHSDEYVGQKHSIQCMIPITQNIVVSSGEDGIIRAAHMFPQRQLGIVGQHTLPVECLDISHDGQYIASSSHNDDIKFWNISYFESIDSLINVNEKQNKRKDMSNNLPSSTVKNASDFFSGLL</sequence>
<gene>
    <name evidence="8" type="ORF">PIBRA_LOCUS2741</name>
</gene>
<evidence type="ECO:0000256" key="6">
    <source>
        <dbReference type="SAM" id="MobiDB-lite"/>
    </source>
</evidence>
<feature type="region of interest" description="Disordered" evidence="6">
    <location>
        <begin position="1"/>
        <end position="22"/>
    </location>
</feature>
<comment type="caution">
    <text evidence="8">The sequence shown here is derived from an EMBL/GenBank/DDBJ whole genome shotgun (WGS) entry which is preliminary data.</text>
</comment>
<dbReference type="InterPro" id="IPR057191">
    <property type="entry name" value="DUF7869"/>
</dbReference>
<dbReference type="Pfam" id="PF24796">
    <property type="entry name" value="WDR55"/>
    <property type="match status" value="1"/>
</dbReference>
<keyword evidence="2 5" id="KW-0853">WD repeat</keyword>
<dbReference type="SUPFAM" id="SSF50978">
    <property type="entry name" value="WD40 repeat-like"/>
    <property type="match status" value="1"/>
</dbReference>
<dbReference type="InterPro" id="IPR015943">
    <property type="entry name" value="WD40/YVTN_repeat-like_dom_sf"/>
</dbReference>
<comment type="similarity">
    <text evidence="1">Belongs to the WD repeat WDR55 family.</text>
</comment>
<reference evidence="8" key="1">
    <citation type="submission" date="2022-05" db="EMBL/GenBank/DDBJ databases">
        <authorList>
            <person name="Okamura Y."/>
        </authorList>
    </citation>
    <scope>NUCLEOTIDE SEQUENCE</scope>
</reference>
<keyword evidence="9" id="KW-1185">Reference proteome</keyword>
<dbReference type="InterPro" id="IPR019775">
    <property type="entry name" value="WD40_repeat_CS"/>
</dbReference>
<dbReference type="Gene3D" id="2.130.10.10">
    <property type="entry name" value="YVTN repeat-like/Quinoprotein amine dehydrogenase"/>
    <property type="match status" value="2"/>
</dbReference>
<feature type="repeat" description="WD" evidence="5">
    <location>
        <begin position="512"/>
        <end position="553"/>
    </location>
</feature>
<dbReference type="EMBL" id="CALOZG010000003">
    <property type="protein sequence ID" value="CAH4002915.1"/>
    <property type="molecule type" value="Genomic_DNA"/>
</dbReference>
<dbReference type="AlphaFoldDB" id="A0A9P0T0G9"/>
<dbReference type="PANTHER" id="PTHR44019">
    <property type="entry name" value="WD REPEAT-CONTAINING PROTEIN 55"/>
    <property type="match status" value="1"/>
</dbReference>
<dbReference type="InterPro" id="IPR050505">
    <property type="entry name" value="WDR55/POC1"/>
</dbReference>
<dbReference type="PROSITE" id="PS00678">
    <property type="entry name" value="WD_REPEATS_1"/>
    <property type="match status" value="1"/>
</dbReference>
<dbReference type="PROSITE" id="PS50294">
    <property type="entry name" value="WD_REPEATS_REGION"/>
    <property type="match status" value="1"/>
</dbReference>
<dbReference type="PANTHER" id="PTHR44019:SF20">
    <property type="entry name" value="WD REPEAT-CONTAINING PROTEIN 55"/>
    <property type="match status" value="1"/>
</dbReference>
<feature type="domain" description="DUF7869" evidence="7">
    <location>
        <begin position="93"/>
        <end position="179"/>
    </location>
</feature>
<evidence type="ECO:0000313" key="8">
    <source>
        <dbReference type="EMBL" id="CAH4002915.1"/>
    </source>
</evidence>
<accession>A0A9P0T0G9</accession>
<evidence type="ECO:0000256" key="5">
    <source>
        <dbReference type="PROSITE-ProRule" id="PRU00221"/>
    </source>
</evidence>
<proteinExistence type="inferred from homology"/>
<feature type="region of interest" description="Disordered" evidence="6">
    <location>
        <begin position="187"/>
        <end position="217"/>
    </location>
</feature>
<organism evidence="8 9">
    <name type="scientific">Pieris brassicae</name>
    <name type="common">White butterfly</name>
    <name type="synonym">Large white butterfly</name>
    <dbReference type="NCBI Taxonomy" id="7116"/>
    <lineage>
        <taxon>Eukaryota</taxon>
        <taxon>Metazoa</taxon>
        <taxon>Ecdysozoa</taxon>
        <taxon>Arthropoda</taxon>
        <taxon>Hexapoda</taxon>
        <taxon>Insecta</taxon>
        <taxon>Pterygota</taxon>
        <taxon>Neoptera</taxon>
        <taxon>Endopterygota</taxon>
        <taxon>Lepidoptera</taxon>
        <taxon>Glossata</taxon>
        <taxon>Ditrysia</taxon>
        <taxon>Papilionoidea</taxon>
        <taxon>Pieridae</taxon>
        <taxon>Pierinae</taxon>
        <taxon>Pieris</taxon>
    </lineage>
</organism>
<evidence type="ECO:0000256" key="4">
    <source>
        <dbReference type="ARBA" id="ARBA00023478"/>
    </source>
</evidence>
<evidence type="ECO:0000313" key="9">
    <source>
        <dbReference type="Proteomes" id="UP001152562"/>
    </source>
</evidence>
<evidence type="ECO:0000256" key="2">
    <source>
        <dbReference type="ARBA" id="ARBA00022574"/>
    </source>
</evidence>
<protein>
    <recommendedName>
        <fullName evidence="4">WD repeat-containing protein 55 homolog</fullName>
    </recommendedName>
</protein>
<evidence type="ECO:0000259" key="7">
    <source>
        <dbReference type="Pfam" id="PF25273"/>
    </source>
</evidence>
<dbReference type="InterPro" id="IPR036322">
    <property type="entry name" value="WD40_repeat_dom_sf"/>
</dbReference>
<dbReference type="PROSITE" id="PS50082">
    <property type="entry name" value="WD_REPEATS_2"/>
    <property type="match status" value="1"/>
</dbReference>
<evidence type="ECO:0000256" key="1">
    <source>
        <dbReference type="ARBA" id="ARBA00007625"/>
    </source>
</evidence>
<dbReference type="InterPro" id="IPR001680">
    <property type="entry name" value="WD40_rpt"/>
</dbReference>
<dbReference type="Pfam" id="PF25273">
    <property type="entry name" value="DUF7869"/>
    <property type="match status" value="1"/>
</dbReference>
<name>A0A9P0T0G9_PIEBR</name>
<keyword evidence="3" id="KW-0677">Repeat</keyword>